<organism evidence="3 4">
    <name type="scientific">Thyridium curvatum</name>
    <dbReference type="NCBI Taxonomy" id="1093900"/>
    <lineage>
        <taxon>Eukaryota</taxon>
        <taxon>Fungi</taxon>
        <taxon>Dikarya</taxon>
        <taxon>Ascomycota</taxon>
        <taxon>Pezizomycotina</taxon>
        <taxon>Sordariomycetes</taxon>
        <taxon>Sordariomycetidae</taxon>
        <taxon>Thyridiales</taxon>
        <taxon>Thyridiaceae</taxon>
        <taxon>Thyridium</taxon>
    </lineage>
</organism>
<feature type="compositionally biased region" description="Low complexity" evidence="2">
    <location>
        <begin position="271"/>
        <end position="281"/>
    </location>
</feature>
<feature type="compositionally biased region" description="Low complexity" evidence="2">
    <location>
        <begin position="52"/>
        <end position="69"/>
    </location>
</feature>
<name>A0A507AKV8_9PEZI</name>
<feature type="coiled-coil region" evidence="1">
    <location>
        <begin position="294"/>
        <end position="328"/>
    </location>
</feature>
<feature type="region of interest" description="Disordered" evidence="2">
    <location>
        <begin position="1"/>
        <end position="101"/>
    </location>
</feature>
<dbReference type="Gene3D" id="1.20.5.340">
    <property type="match status" value="1"/>
</dbReference>
<dbReference type="OrthoDB" id="3532430at2759"/>
<dbReference type="InParanoid" id="A0A507AKV8"/>
<proteinExistence type="predicted"/>
<feature type="compositionally biased region" description="Polar residues" evidence="2">
    <location>
        <begin position="348"/>
        <end position="357"/>
    </location>
</feature>
<keyword evidence="4" id="KW-1185">Reference proteome</keyword>
<dbReference type="GeneID" id="41977647"/>
<evidence type="ECO:0000256" key="1">
    <source>
        <dbReference type="SAM" id="Coils"/>
    </source>
</evidence>
<dbReference type="AlphaFoldDB" id="A0A507AKV8"/>
<evidence type="ECO:0000313" key="3">
    <source>
        <dbReference type="EMBL" id="TPX08133.1"/>
    </source>
</evidence>
<dbReference type="PANTHER" id="PTHR32114">
    <property type="entry name" value="ABC TRANSPORTER ABCH.3"/>
    <property type="match status" value="1"/>
</dbReference>
<dbReference type="STRING" id="1093900.A0A507AKV8"/>
<evidence type="ECO:0000313" key="4">
    <source>
        <dbReference type="Proteomes" id="UP000319257"/>
    </source>
</evidence>
<feature type="region of interest" description="Disordered" evidence="2">
    <location>
        <begin position="336"/>
        <end position="363"/>
    </location>
</feature>
<dbReference type="Proteomes" id="UP000319257">
    <property type="component" value="Unassembled WGS sequence"/>
</dbReference>
<evidence type="ECO:0000256" key="2">
    <source>
        <dbReference type="SAM" id="MobiDB-lite"/>
    </source>
</evidence>
<feature type="compositionally biased region" description="Polar residues" evidence="2">
    <location>
        <begin position="20"/>
        <end position="33"/>
    </location>
</feature>
<accession>A0A507AKV8</accession>
<reference evidence="3 4" key="1">
    <citation type="submission" date="2019-06" db="EMBL/GenBank/DDBJ databases">
        <title>Draft genome sequence of the filamentous fungus Phialemoniopsis curvata isolated from diesel fuel.</title>
        <authorList>
            <person name="Varaljay V.A."/>
            <person name="Lyon W.J."/>
            <person name="Crouch A.L."/>
            <person name="Drake C.E."/>
            <person name="Hollomon J.M."/>
            <person name="Nadeau L.J."/>
            <person name="Nunn H.S."/>
            <person name="Stevenson B.S."/>
            <person name="Bojanowski C.L."/>
            <person name="Crookes-Goodson W.J."/>
        </authorList>
    </citation>
    <scope>NUCLEOTIDE SEQUENCE [LARGE SCALE GENOMIC DNA]</scope>
    <source>
        <strain evidence="3 4">D216</strain>
    </source>
</reference>
<feature type="region of interest" description="Disordered" evidence="2">
    <location>
        <begin position="253"/>
        <end position="286"/>
    </location>
</feature>
<keyword evidence="1" id="KW-0175">Coiled coil</keyword>
<dbReference type="PANTHER" id="PTHR32114:SF2">
    <property type="entry name" value="ABC TRANSPORTER ABCH.3"/>
    <property type="match status" value="1"/>
</dbReference>
<dbReference type="EMBL" id="SKBQ01000080">
    <property type="protein sequence ID" value="TPX08133.1"/>
    <property type="molecule type" value="Genomic_DNA"/>
</dbReference>
<feature type="compositionally biased region" description="Basic residues" evidence="2">
    <location>
        <begin position="724"/>
        <end position="734"/>
    </location>
</feature>
<comment type="caution">
    <text evidence="3">The sequence shown here is derived from an EMBL/GenBank/DDBJ whole genome shotgun (WGS) entry which is preliminary data.</text>
</comment>
<feature type="coiled-coil region" evidence="1">
    <location>
        <begin position="139"/>
        <end position="204"/>
    </location>
</feature>
<feature type="compositionally biased region" description="Basic residues" evidence="2">
    <location>
        <begin position="37"/>
        <end position="47"/>
    </location>
</feature>
<protein>
    <submittedName>
        <fullName evidence="3">Uncharacterized protein</fullName>
    </submittedName>
</protein>
<feature type="region of interest" description="Disordered" evidence="2">
    <location>
        <begin position="587"/>
        <end position="612"/>
    </location>
</feature>
<sequence>MDLPVSLRRARRTSAAYADSHSTAIKSGSSCCLTATPRKRGRPKKHVRFSDPGPSLGSSSSPAATGLTPMIRRTSLSAPAQRRHSTPSRPANGAGLDLDSPSVPLSGEVTFLPLRQVLDGRVKRRIRRNGLSEEMNLIHAEKKRRAAETRAEIEQLKAELAAKDAEIEQLQTFDDTVAQDTGRIIELERQVDELRQQLENKSGSHDKTYDWTMAARDPFAEDYTMMDLNSDPMDADNEDDFGETTMADLHCSTPTRRNRAISSFPSPPLTSPTTMPMTPSSHCRTPRSHAGVQVAMLDTEKQQIEEELASLQLEISKLTGTLESYQSLTDRLASQLSGVPQPADLPSSDEQQTNASSPKPDLERHLKHALQSLSDRTAALLALSSSLSELGFPGSDASEIVTSLSTAFRTARLELEYLTPGEVALPLTSAGAEVLDLLLNKLRDLARKSKEADDEIDEYHEMELSLRKQLGARVEAMDGLVREVNRLEAEAKAKDEKISDLELGVDRLKGAVASYTRDVSELERLVERIEGDLQNKVTEATKLSEEKEQQVQAHLEAAKLKDETIVEFERKLAEAVTQTESLLNELSSAQDEHQRAKEKHQERLTSLNKSHGQALALRDARVSELREEVDRVNSALRSAHETVRQLRVENSGLEKKLEDEKTRARAAIDAVKAELERVARMGQEFLAQTPKKNRETRASLSLAESAQKGGAAGQGLLGGDLARRKSGAGKKRRRYDSGLGFLDEEEVDAEY</sequence>
<dbReference type="RefSeq" id="XP_030989844.1">
    <property type="nucleotide sequence ID" value="XM_031132792.1"/>
</dbReference>
<feature type="region of interest" description="Disordered" evidence="2">
    <location>
        <begin position="689"/>
        <end position="735"/>
    </location>
</feature>
<gene>
    <name evidence="3" type="ORF">E0L32_010200</name>
</gene>
<feature type="compositionally biased region" description="Basic and acidic residues" evidence="2">
    <location>
        <begin position="590"/>
        <end position="603"/>
    </location>
</feature>